<keyword evidence="1" id="KW-0812">Transmembrane</keyword>
<dbReference type="RefSeq" id="WP_134534423.1">
    <property type="nucleotide sequence ID" value="NZ_SOFG01000011.1"/>
</dbReference>
<name>A0ABY2IF40_9MICO</name>
<evidence type="ECO:0008006" key="4">
    <source>
        <dbReference type="Google" id="ProtNLM"/>
    </source>
</evidence>
<comment type="caution">
    <text evidence="2">The sequence shown here is derived from an EMBL/GenBank/DDBJ whole genome shotgun (WGS) entry which is preliminary data.</text>
</comment>
<proteinExistence type="predicted"/>
<sequence length="319" mass="33150">MDGLNMPFWTALGLSLAGTLLPVGAVVGCSLAGLDDGAGGLGVHWSDSGVADGFAPTGVMFTVTLAISLLAVVVATLALLTPRCTQSASAHISGIAAGVSFFSQGMLLLSLIAGGASGSDGGTIVAVGSSLSFALALAWSFLFDSMLILSRGVRIHRLKRRVDESKSGFAWIEQIRGDAYFEGGVLLLGVAVAALVVWLFVPWPGLLVLTIASFAIACTQILFTRVRVVAGASGIRIQSLAQTVIFSIPWERVSSVRSEQIRAEDWAGWGLALGGKRSSYILRNGPALIICEDDGHELALTVGDPIGEAKALQAILSKR</sequence>
<feature type="transmembrane region" description="Helical" evidence="1">
    <location>
        <begin position="124"/>
        <end position="149"/>
    </location>
</feature>
<keyword evidence="1" id="KW-1133">Transmembrane helix</keyword>
<feature type="transmembrane region" description="Helical" evidence="1">
    <location>
        <begin position="179"/>
        <end position="200"/>
    </location>
</feature>
<protein>
    <recommendedName>
        <fullName evidence="4">DUF1648 domain-containing protein</fullName>
    </recommendedName>
</protein>
<evidence type="ECO:0000256" key="1">
    <source>
        <dbReference type="SAM" id="Phobius"/>
    </source>
</evidence>
<accession>A0ABY2IF40</accession>
<reference evidence="2 3" key="1">
    <citation type="submission" date="2019-03" db="EMBL/GenBank/DDBJ databases">
        <title>Genomics of glacier-inhabiting Cryobacterium strains.</title>
        <authorList>
            <person name="Liu Q."/>
            <person name="Xin Y.-H."/>
        </authorList>
    </citation>
    <scope>NUCLEOTIDE SEQUENCE [LARGE SCALE GENOMIC DNA]</scope>
    <source>
        <strain evidence="2 3">MDB2-B</strain>
    </source>
</reference>
<evidence type="ECO:0000313" key="2">
    <source>
        <dbReference type="EMBL" id="TFB87267.1"/>
    </source>
</evidence>
<feature type="transmembrane region" description="Helical" evidence="1">
    <location>
        <begin position="206"/>
        <end position="226"/>
    </location>
</feature>
<feature type="transmembrane region" description="Helical" evidence="1">
    <location>
        <begin position="92"/>
        <end position="112"/>
    </location>
</feature>
<dbReference type="EMBL" id="SOFG01000011">
    <property type="protein sequence ID" value="TFB87267.1"/>
    <property type="molecule type" value="Genomic_DNA"/>
</dbReference>
<gene>
    <name evidence="2" type="ORF">E3O44_09075</name>
</gene>
<keyword evidence="3" id="KW-1185">Reference proteome</keyword>
<evidence type="ECO:0000313" key="3">
    <source>
        <dbReference type="Proteomes" id="UP000297608"/>
    </source>
</evidence>
<keyword evidence="1" id="KW-0472">Membrane</keyword>
<dbReference type="Proteomes" id="UP000297608">
    <property type="component" value="Unassembled WGS sequence"/>
</dbReference>
<organism evidence="2 3">
    <name type="scientific">Cryobacterium algoricola</name>
    <dbReference type="NCBI Taxonomy" id="1259183"/>
    <lineage>
        <taxon>Bacteria</taxon>
        <taxon>Bacillati</taxon>
        <taxon>Actinomycetota</taxon>
        <taxon>Actinomycetes</taxon>
        <taxon>Micrococcales</taxon>
        <taxon>Microbacteriaceae</taxon>
        <taxon>Cryobacterium</taxon>
    </lineage>
</organism>
<feature type="transmembrane region" description="Helical" evidence="1">
    <location>
        <begin position="59"/>
        <end position="80"/>
    </location>
</feature>